<evidence type="ECO:0000256" key="2">
    <source>
        <dbReference type="ARBA" id="ARBA00022692"/>
    </source>
</evidence>
<feature type="transmembrane region" description="Helical" evidence="7">
    <location>
        <begin position="202"/>
        <end position="221"/>
    </location>
</feature>
<dbReference type="PANTHER" id="PTHR33048:SF47">
    <property type="entry name" value="INTEGRAL MEMBRANE PROTEIN-RELATED"/>
    <property type="match status" value="1"/>
</dbReference>
<comment type="subcellular location">
    <subcellularLocation>
        <location evidence="1">Membrane</location>
        <topology evidence="1">Multi-pass membrane protein</topology>
    </subcellularLocation>
</comment>
<name>A0A9Q9AD62_9PEZI</name>
<feature type="transmembrane region" description="Helical" evidence="7">
    <location>
        <begin position="12"/>
        <end position="32"/>
    </location>
</feature>
<keyword evidence="2 7" id="KW-0812">Transmembrane</keyword>
<feature type="transmembrane region" description="Helical" evidence="7">
    <location>
        <begin position="241"/>
        <end position="264"/>
    </location>
</feature>
<dbReference type="AlphaFoldDB" id="A0A9Q9AD62"/>
<evidence type="ECO:0000313" key="9">
    <source>
        <dbReference type="EMBL" id="USW46702.1"/>
    </source>
</evidence>
<feature type="region of interest" description="Disordered" evidence="6">
    <location>
        <begin position="396"/>
        <end position="434"/>
    </location>
</feature>
<evidence type="ECO:0000256" key="5">
    <source>
        <dbReference type="ARBA" id="ARBA00038359"/>
    </source>
</evidence>
<sequence length="434" mass="47112">MVSGHASPGAVLAVVLTMTVVACVFVGMRIYARLGMARNAGADDLCIVVSMLFAIATTVTMIVQVQTGMGRHAKDIEPHEVVANLKAFWVSTWVYNLSLTLTKVSILFQYLRIFPQKWFRISTWTLMGVIVTYGLYVVCSGIWLCRPIAFFWDPTIVGGRCLNRFNVWFANAGLNIATDIATTVLPLPVLNKLELPKRQKRALMLVFALGGFTCIISILRLQSLYIISNTKDVSWENPLAAIWSCVEMCTAIIASCLPTIRCLFPRLLKATSLASRSFPGLQSDAEGGTARAHWGGSASGGGGKSTFRFGAKAVTTTTTNSTHHYANGAYRPMRNDSAHIVGSMETFGGGIKSGVLVGKTKSHIRAQDSLGDIELRQHMPFPDGRIHVLTSIDQDVVTQEGDGEGREGGGRASPTETESTKDLVLSEKKPADCF</sequence>
<keyword evidence="10" id="KW-1185">Reference proteome</keyword>
<reference evidence="9" key="1">
    <citation type="submission" date="2022-06" db="EMBL/GenBank/DDBJ databases">
        <title>Complete genome sequences of two strains of the flax pathogen Septoria linicola.</title>
        <authorList>
            <person name="Lapalu N."/>
            <person name="Simon A."/>
            <person name="Demenou B."/>
            <person name="Paumier D."/>
            <person name="Guillot M.-P."/>
            <person name="Gout L."/>
            <person name="Valade R."/>
        </authorList>
    </citation>
    <scope>NUCLEOTIDE SEQUENCE</scope>
    <source>
        <strain evidence="9">SE15195</strain>
    </source>
</reference>
<evidence type="ECO:0000313" key="10">
    <source>
        <dbReference type="Proteomes" id="UP001056384"/>
    </source>
</evidence>
<feature type="transmembrane region" description="Helical" evidence="7">
    <location>
        <begin position="168"/>
        <end position="190"/>
    </location>
</feature>
<proteinExistence type="inferred from homology"/>
<gene>
    <name evidence="9" type="ORF">Slin15195_G000210</name>
</gene>
<evidence type="ECO:0000256" key="1">
    <source>
        <dbReference type="ARBA" id="ARBA00004141"/>
    </source>
</evidence>
<feature type="transmembrane region" description="Helical" evidence="7">
    <location>
        <begin position="123"/>
        <end position="144"/>
    </location>
</feature>
<keyword evidence="4 7" id="KW-0472">Membrane</keyword>
<feature type="transmembrane region" description="Helical" evidence="7">
    <location>
        <begin position="87"/>
        <end position="111"/>
    </location>
</feature>
<dbReference type="InterPro" id="IPR049326">
    <property type="entry name" value="Rhodopsin_dom_fungi"/>
</dbReference>
<evidence type="ECO:0000256" key="7">
    <source>
        <dbReference type="SAM" id="Phobius"/>
    </source>
</evidence>
<dbReference type="GO" id="GO:0016020">
    <property type="term" value="C:membrane"/>
    <property type="evidence" value="ECO:0007669"/>
    <property type="project" value="UniProtKB-SubCell"/>
</dbReference>
<dbReference type="PANTHER" id="PTHR33048">
    <property type="entry name" value="PTH11-LIKE INTEGRAL MEMBRANE PROTEIN (AFU_ORTHOLOGUE AFUA_5G11245)"/>
    <property type="match status" value="1"/>
</dbReference>
<organism evidence="9 10">
    <name type="scientific">Septoria linicola</name>
    <dbReference type="NCBI Taxonomy" id="215465"/>
    <lineage>
        <taxon>Eukaryota</taxon>
        <taxon>Fungi</taxon>
        <taxon>Dikarya</taxon>
        <taxon>Ascomycota</taxon>
        <taxon>Pezizomycotina</taxon>
        <taxon>Dothideomycetes</taxon>
        <taxon>Dothideomycetidae</taxon>
        <taxon>Mycosphaerellales</taxon>
        <taxon>Mycosphaerellaceae</taxon>
        <taxon>Septoria</taxon>
    </lineage>
</organism>
<dbReference type="InterPro" id="IPR052337">
    <property type="entry name" value="SAT4-like"/>
</dbReference>
<evidence type="ECO:0000256" key="4">
    <source>
        <dbReference type="ARBA" id="ARBA00023136"/>
    </source>
</evidence>
<evidence type="ECO:0000256" key="6">
    <source>
        <dbReference type="SAM" id="MobiDB-lite"/>
    </source>
</evidence>
<dbReference type="Pfam" id="PF20684">
    <property type="entry name" value="Fung_rhodopsin"/>
    <property type="match status" value="1"/>
</dbReference>
<feature type="compositionally biased region" description="Basic and acidic residues" evidence="6">
    <location>
        <begin position="418"/>
        <end position="434"/>
    </location>
</feature>
<feature type="domain" description="Rhodopsin" evidence="8">
    <location>
        <begin position="28"/>
        <end position="264"/>
    </location>
</feature>
<dbReference type="Proteomes" id="UP001056384">
    <property type="component" value="Chromosome 1"/>
</dbReference>
<comment type="similarity">
    <text evidence="5">Belongs to the SAT4 family.</text>
</comment>
<keyword evidence="3 7" id="KW-1133">Transmembrane helix</keyword>
<evidence type="ECO:0000259" key="8">
    <source>
        <dbReference type="Pfam" id="PF20684"/>
    </source>
</evidence>
<accession>A0A9Q9AD62</accession>
<feature type="transmembrane region" description="Helical" evidence="7">
    <location>
        <begin position="44"/>
        <end position="67"/>
    </location>
</feature>
<dbReference type="EMBL" id="CP099418">
    <property type="protein sequence ID" value="USW46702.1"/>
    <property type="molecule type" value="Genomic_DNA"/>
</dbReference>
<protein>
    <recommendedName>
        <fullName evidence="8">Rhodopsin domain-containing protein</fullName>
    </recommendedName>
</protein>
<evidence type="ECO:0000256" key="3">
    <source>
        <dbReference type="ARBA" id="ARBA00022989"/>
    </source>
</evidence>